<accession>A0A6M3X6W1</accession>
<dbReference type="EMBL" id="MT143968">
    <property type="protein sequence ID" value="QJH93339.1"/>
    <property type="molecule type" value="Genomic_DNA"/>
</dbReference>
<evidence type="ECO:0000313" key="1">
    <source>
        <dbReference type="EMBL" id="QJH93339.1"/>
    </source>
</evidence>
<protein>
    <submittedName>
        <fullName evidence="1">Uncharacterized protein</fullName>
    </submittedName>
</protein>
<name>A0A6M3X6W1_9ZZZZ</name>
<organism evidence="1">
    <name type="scientific">viral metagenome</name>
    <dbReference type="NCBI Taxonomy" id="1070528"/>
    <lineage>
        <taxon>unclassified sequences</taxon>
        <taxon>metagenomes</taxon>
        <taxon>organismal metagenomes</taxon>
    </lineage>
</organism>
<proteinExistence type="predicted"/>
<gene>
    <name evidence="1" type="ORF">MM171B04622_0004</name>
</gene>
<reference evidence="1" key="1">
    <citation type="submission" date="2020-03" db="EMBL/GenBank/DDBJ databases">
        <title>The deep terrestrial virosphere.</title>
        <authorList>
            <person name="Holmfeldt K."/>
            <person name="Nilsson E."/>
            <person name="Simone D."/>
            <person name="Lopez-Fernandez M."/>
            <person name="Wu X."/>
            <person name="de Brujin I."/>
            <person name="Lundin D."/>
            <person name="Andersson A."/>
            <person name="Bertilsson S."/>
            <person name="Dopson M."/>
        </authorList>
    </citation>
    <scope>NUCLEOTIDE SEQUENCE</scope>
    <source>
        <strain evidence="1">MM171B04622</strain>
    </source>
</reference>
<sequence length="88" mass="10278">MKATRTNYKSFLKKNADSLFFRNLSSFDGRIDCVAERKTDWIKVKNPDDLLNNKLGWLVNRGRDYFSFIENGIEVYNCCGSFQVVNKI</sequence>
<dbReference type="AlphaFoldDB" id="A0A6M3X6W1"/>